<evidence type="ECO:0000313" key="2">
    <source>
        <dbReference type="Proteomes" id="UP000471753"/>
    </source>
</evidence>
<evidence type="ECO:0000313" key="1">
    <source>
        <dbReference type="EMBL" id="NEJ74929.1"/>
    </source>
</evidence>
<dbReference type="AlphaFoldDB" id="A0A7K3UP50"/>
<dbReference type="RefSeq" id="WP_164016551.1">
    <property type="nucleotide sequence ID" value="NZ_WUFT01000044.1"/>
</dbReference>
<dbReference type="Proteomes" id="UP000471753">
    <property type="component" value="Unassembled WGS sequence"/>
</dbReference>
<protein>
    <submittedName>
        <fullName evidence="1">Uncharacterized protein</fullName>
    </submittedName>
</protein>
<dbReference type="EMBL" id="WUFT01000044">
    <property type="protein sequence ID" value="NEJ74929.1"/>
    <property type="molecule type" value="Genomic_DNA"/>
</dbReference>
<comment type="caution">
    <text evidence="1">The sequence shown here is derived from an EMBL/GenBank/DDBJ whole genome shotgun (WGS) entry which is preliminary data.</text>
</comment>
<name>A0A7K3UP50_9HYPH</name>
<sequence length="149" mass="16795">MLELILSPKRIADEKALPYVRHYDAWLAAGGDNLIALADRFFEMLRSPTITEERKPRADAMERRKRCVRTLVANLLVVALDPADYVGLAVPLRNAGGTRYDRRAFTADVLRQAIKDAENVGLVLAEEAVFKERRTVVVPTSRFRQLVAC</sequence>
<gene>
    <name evidence="1" type="ORF">GR197_31180</name>
</gene>
<accession>A0A7K3UP50</accession>
<reference evidence="1 2" key="1">
    <citation type="submission" date="2019-12" db="EMBL/GenBank/DDBJ databases">
        <title>Rhizobium genotypes associated with high levels of biological nitrogen fixation by grain legumes in a temperate-maritime cropping system.</title>
        <authorList>
            <person name="Maluk M."/>
            <person name="Francesc Ferrando Molina F."/>
            <person name="Lopez Del Egido L."/>
            <person name="Lafos M."/>
            <person name="Langarica-Fuentes A."/>
            <person name="Gebre Yohannes G."/>
            <person name="Young M.W."/>
            <person name="Martin P."/>
            <person name="Gantlett R."/>
            <person name="Kenicer G."/>
            <person name="Hawes C."/>
            <person name="Begg G.S."/>
            <person name="Quilliam R.S."/>
            <person name="Squire G.R."/>
            <person name="Poole P.S."/>
            <person name="Young P.W."/>
            <person name="Iannetta P.M."/>
            <person name="James E.K."/>
        </authorList>
    </citation>
    <scope>NUCLEOTIDE SEQUENCE [LARGE SCALE GENOMIC DNA]</scope>
    <source>
        <strain evidence="1 2">JHI366</strain>
    </source>
</reference>
<organism evidence="1 2">
    <name type="scientific">Rhizobium phaseoli</name>
    <dbReference type="NCBI Taxonomy" id="396"/>
    <lineage>
        <taxon>Bacteria</taxon>
        <taxon>Pseudomonadati</taxon>
        <taxon>Pseudomonadota</taxon>
        <taxon>Alphaproteobacteria</taxon>
        <taxon>Hyphomicrobiales</taxon>
        <taxon>Rhizobiaceae</taxon>
        <taxon>Rhizobium/Agrobacterium group</taxon>
        <taxon>Rhizobium</taxon>
    </lineage>
</organism>
<proteinExistence type="predicted"/>